<evidence type="ECO:0000313" key="3">
    <source>
        <dbReference type="Proteomes" id="UP000366872"/>
    </source>
</evidence>
<keyword evidence="3" id="KW-1185">Reference proteome</keyword>
<organism evidence="2 3">
    <name type="scientific">Pontiella desulfatans</name>
    <dbReference type="NCBI Taxonomy" id="2750659"/>
    <lineage>
        <taxon>Bacteria</taxon>
        <taxon>Pseudomonadati</taxon>
        <taxon>Kiritimatiellota</taxon>
        <taxon>Kiritimatiellia</taxon>
        <taxon>Kiritimatiellales</taxon>
        <taxon>Pontiellaceae</taxon>
        <taxon>Pontiella</taxon>
    </lineage>
</organism>
<dbReference type="AlphaFoldDB" id="A0A6C2U9P1"/>
<dbReference type="Pfam" id="PF02579">
    <property type="entry name" value="Nitro_FeMo-Co"/>
    <property type="match status" value="1"/>
</dbReference>
<evidence type="ECO:0000313" key="2">
    <source>
        <dbReference type="EMBL" id="VGO16808.1"/>
    </source>
</evidence>
<evidence type="ECO:0000259" key="1">
    <source>
        <dbReference type="Pfam" id="PF02579"/>
    </source>
</evidence>
<feature type="domain" description="Dinitrogenase iron-molybdenum cofactor biosynthesis" evidence="1">
    <location>
        <begin position="21"/>
        <end position="92"/>
    </location>
</feature>
<proteinExistence type="predicted"/>
<dbReference type="RefSeq" id="WP_136082330.1">
    <property type="nucleotide sequence ID" value="NZ_CAAHFG010000004.1"/>
</dbReference>
<protein>
    <recommendedName>
        <fullName evidence="1">Dinitrogenase iron-molybdenum cofactor biosynthesis domain-containing protein</fullName>
    </recommendedName>
</protein>
<dbReference type="EMBL" id="CAAHFG010000004">
    <property type="protein sequence ID" value="VGO16808.1"/>
    <property type="molecule type" value="Genomic_DNA"/>
</dbReference>
<dbReference type="InterPro" id="IPR036105">
    <property type="entry name" value="DiNase_FeMo-co_biosyn_sf"/>
</dbReference>
<dbReference type="InterPro" id="IPR003731">
    <property type="entry name" value="Di-Nase_FeMo-co_biosynth"/>
</dbReference>
<reference evidence="2 3" key="1">
    <citation type="submission" date="2019-04" db="EMBL/GenBank/DDBJ databases">
        <authorList>
            <person name="Van Vliet M D."/>
        </authorList>
    </citation>
    <scope>NUCLEOTIDE SEQUENCE [LARGE SCALE GENOMIC DNA]</scope>
    <source>
        <strain evidence="2 3">F1</strain>
    </source>
</reference>
<gene>
    <name evidence="2" type="ORF">PDESU_05400</name>
</gene>
<sequence>MKAALTDWQGRIAPVFDVAGNVLIVGQDGREQSMALPADYPESKLAFLKEQQVDVLICGAISRRVQKYAEELGIRVNPFVSGEVREVWEAWKSGQLDEACYSMPGCRRCRRRNGQCN</sequence>
<dbReference type="Proteomes" id="UP000366872">
    <property type="component" value="Unassembled WGS sequence"/>
</dbReference>
<name>A0A6C2U9P1_PONDE</name>
<accession>A0A6C2U9P1</accession>
<dbReference type="SUPFAM" id="SSF53146">
    <property type="entry name" value="Nitrogenase accessory factor-like"/>
    <property type="match status" value="1"/>
</dbReference>
<dbReference type="Gene3D" id="3.30.420.130">
    <property type="entry name" value="Dinitrogenase iron-molybdenum cofactor biosynthesis domain"/>
    <property type="match status" value="1"/>
</dbReference>